<evidence type="ECO:0000256" key="6">
    <source>
        <dbReference type="ARBA" id="ARBA00023237"/>
    </source>
</evidence>
<proteinExistence type="inferred from homology"/>
<reference evidence="8 9" key="1">
    <citation type="submission" date="2016-10" db="EMBL/GenBank/DDBJ databases">
        <authorList>
            <person name="de Groot N.N."/>
        </authorList>
    </citation>
    <scope>NUCLEOTIDE SEQUENCE [LARGE SCALE GENOMIC DNA]</scope>
    <source>
        <strain evidence="8 9">ATCC 51327</strain>
    </source>
</reference>
<keyword evidence="9" id="KW-1185">Reference proteome</keyword>
<name>A0A1I4KJI8_9FIRM</name>
<accession>A0A1I4KJI8</accession>
<dbReference type="PRINTS" id="PR01008">
    <property type="entry name" value="FLGLRINGFLGH"/>
</dbReference>
<dbReference type="PANTHER" id="PTHR34933">
    <property type="entry name" value="FLAGELLAR L-RING PROTEIN"/>
    <property type="match status" value="1"/>
</dbReference>
<keyword evidence="5 7" id="KW-0975">Bacterial flagellum</keyword>
<evidence type="ECO:0000256" key="2">
    <source>
        <dbReference type="ARBA" id="ARBA00006929"/>
    </source>
</evidence>
<dbReference type="EMBL" id="FOTI01000031">
    <property type="protein sequence ID" value="SFL78935.1"/>
    <property type="molecule type" value="Genomic_DNA"/>
</dbReference>
<dbReference type="GO" id="GO:0003774">
    <property type="term" value="F:cytoskeletal motor activity"/>
    <property type="evidence" value="ECO:0007669"/>
    <property type="project" value="InterPro"/>
</dbReference>
<keyword evidence="6 7" id="KW-0998">Cell outer membrane</keyword>
<keyword evidence="4 7" id="KW-0472">Membrane</keyword>
<evidence type="ECO:0000256" key="5">
    <source>
        <dbReference type="ARBA" id="ARBA00023143"/>
    </source>
</evidence>
<keyword evidence="8" id="KW-0282">Flagellum</keyword>
<comment type="similarity">
    <text evidence="2 7">Belongs to the FlgH family.</text>
</comment>
<sequence length="194" mass="21352">MISIKKTLLLLLLAMLVLISPVILAESLWNENSADLYHDYPEYEVGDIITVVIEEDASAIQSANSDTSQNSSYNAEEGTGFLDFIPFFDFNYSDSETADGETQRSGTLEADITTQVAEITANGNLKIRGTKKVKINGEIQTIVLAGTIRPKDINFDNEVSSKRVSNANIEYEGEGTVGDKQQPGVLTRLFNFIF</sequence>
<comment type="function">
    <text evidence="1 7">Assembles around the rod to form the L-ring and probably protects the motor/basal body from shearing forces during rotation.</text>
</comment>
<dbReference type="RefSeq" id="WP_177181422.1">
    <property type="nucleotide sequence ID" value="NZ_FOTI01000031.1"/>
</dbReference>
<evidence type="ECO:0000256" key="3">
    <source>
        <dbReference type="ARBA" id="ARBA00022729"/>
    </source>
</evidence>
<organism evidence="8 9">
    <name type="scientific">Halanaerobium salsuginis</name>
    <dbReference type="NCBI Taxonomy" id="29563"/>
    <lineage>
        <taxon>Bacteria</taxon>
        <taxon>Bacillati</taxon>
        <taxon>Bacillota</taxon>
        <taxon>Clostridia</taxon>
        <taxon>Halanaerobiales</taxon>
        <taxon>Halanaerobiaceae</taxon>
        <taxon>Halanaerobium</taxon>
    </lineage>
</organism>
<dbReference type="Pfam" id="PF02107">
    <property type="entry name" value="FlgH"/>
    <property type="match status" value="1"/>
</dbReference>
<dbReference type="InterPro" id="IPR000527">
    <property type="entry name" value="Flag_Lring"/>
</dbReference>
<gene>
    <name evidence="7" type="primary">flgH</name>
    <name evidence="8" type="ORF">SAMN02983006_02038</name>
</gene>
<dbReference type="PANTHER" id="PTHR34933:SF1">
    <property type="entry name" value="FLAGELLAR L-RING PROTEIN"/>
    <property type="match status" value="1"/>
</dbReference>
<keyword evidence="8" id="KW-0966">Cell projection</keyword>
<dbReference type="GO" id="GO:0009427">
    <property type="term" value="C:bacterial-type flagellum basal body, distal rod, L ring"/>
    <property type="evidence" value="ECO:0007669"/>
    <property type="project" value="InterPro"/>
</dbReference>
<dbReference type="GO" id="GO:0009279">
    <property type="term" value="C:cell outer membrane"/>
    <property type="evidence" value="ECO:0007669"/>
    <property type="project" value="UniProtKB-SubCell"/>
</dbReference>
<evidence type="ECO:0000256" key="4">
    <source>
        <dbReference type="ARBA" id="ARBA00023136"/>
    </source>
</evidence>
<dbReference type="GO" id="GO:0071973">
    <property type="term" value="P:bacterial-type flagellum-dependent cell motility"/>
    <property type="evidence" value="ECO:0007669"/>
    <property type="project" value="InterPro"/>
</dbReference>
<protein>
    <recommendedName>
        <fullName evidence="7">Flagellar L-ring protein</fullName>
    </recommendedName>
    <alternativeName>
        <fullName evidence="7">Basal body L-ring protein</fullName>
    </alternativeName>
</protein>
<dbReference type="STRING" id="29563.SAMN02983006_02038"/>
<dbReference type="AlphaFoldDB" id="A0A1I4KJI8"/>
<evidence type="ECO:0000313" key="8">
    <source>
        <dbReference type="EMBL" id="SFL78935.1"/>
    </source>
</evidence>
<dbReference type="Proteomes" id="UP000199006">
    <property type="component" value="Unassembled WGS sequence"/>
</dbReference>
<evidence type="ECO:0000256" key="7">
    <source>
        <dbReference type="HAMAP-Rule" id="MF_00415"/>
    </source>
</evidence>
<keyword evidence="3" id="KW-0732">Signal</keyword>
<keyword evidence="8" id="KW-0969">Cilium</keyword>
<comment type="subcellular location">
    <subcellularLocation>
        <location evidence="7">Cell outer membrane</location>
    </subcellularLocation>
    <subcellularLocation>
        <location evidence="7">Bacterial flagellum basal body</location>
    </subcellularLocation>
</comment>
<dbReference type="HAMAP" id="MF_00415">
    <property type="entry name" value="FlgH"/>
    <property type="match status" value="1"/>
</dbReference>
<comment type="subunit">
    <text evidence="7">The basal body constitutes a major portion of the flagellar organelle and consists of four rings (L,P,S, and M) mounted on a central rod.</text>
</comment>
<evidence type="ECO:0000256" key="1">
    <source>
        <dbReference type="ARBA" id="ARBA00002591"/>
    </source>
</evidence>
<evidence type="ECO:0000313" key="9">
    <source>
        <dbReference type="Proteomes" id="UP000199006"/>
    </source>
</evidence>